<gene>
    <name evidence="2" type="ORF">NPIL_668791</name>
</gene>
<dbReference type="EMBL" id="BMAW01013352">
    <property type="protein sequence ID" value="GFT33477.1"/>
    <property type="molecule type" value="Genomic_DNA"/>
</dbReference>
<evidence type="ECO:0000256" key="1">
    <source>
        <dbReference type="SAM" id="MobiDB-lite"/>
    </source>
</evidence>
<dbReference type="AlphaFoldDB" id="A0A8X6TQH5"/>
<reference evidence="2" key="1">
    <citation type="submission" date="2020-08" db="EMBL/GenBank/DDBJ databases">
        <title>Multicomponent nature underlies the extraordinary mechanical properties of spider dragline silk.</title>
        <authorList>
            <person name="Kono N."/>
            <person name="Nakamura H."/>
            <person name="Mori M."/>
            <person name="Yoshida Y."/>
            <person name="Ohtoshi R."/>
            <person name="Malay A.D."/>
            <person name="Moran D.A.P."/>
            <person name="Tomita M."/>
            <person name="Numata K."/>
            <person name="Arakawa K."/>
        </authorList>
    </citation>
    <scope>NUCLEOTIDE SEQUENCE</scope>
</reference>
<dbReference type="Proteomes" id="UP000887013">
    <property type="component" value="Unassembled WGS sequence"/>
</dbReference>
<organism evidence="2 3">
    <name type="scientific">Nephila pilipes</name>
    <name type="common">Giant wood spider</name>
    <name type="synonym">Nephila maculata</name>
    <dbReference type="NCBI Taxonomy" id="299642"/>
    <lineage>
        <taxon>Eukaryota</taxon>
        <taxon>Metazoa</taxon>
        <taxon>Ecdysozoa</taxon>
        <taxon>Arthropoda</taxon>
        <taxon>Chelicerata</taxon>
        <taxon>Arachnida</taxon>
        <taxon>Araneae</taxon>
        <taxon>Araneomorphae</taxon>
        <taxon>Entelegynae</taxon>
        <taxon>Araneoidea</taxon>
        <taxon>Nephilidae</taxon>
        <taxon>Nephila</taxon>
    </lineage>
</organism>
<evidence type="ECO:0000313" key="2">
    <source>
        <dbReference type="EMBL" id="GFT33477.1"/>
    </source>
</evidence>
<feature type="region of interest" description="Disordered" evidence="1">
    <location>
        <begin position="73"/>
        <end position="119"/>
    </location>
</feature>
<keyword evidence="3" id="KW-1185">Reference proteome</keyword>
<accession>A0A8X6TQH5</accession>
<sequence length="119" mass="13094">MASRNDCCSHESGTLKPFIFLSGIQPACKKRRKSCSKLLTSAAFKNTSLSSKTFTDYSSRHFMKQGELNILQSHQSKASQFSKKSTNDTSRGVINPGGVYPAQSIPEFHVGTQKTSKTE</sequence>
<protein>
    <submittedName>
        <fullName evidence="2">Uncharacterized protein</fullName>
    </submittedName>
</protein>
<proteinExistence type="predicted"/>
<comment type="caution">
    <text evidence="2">The sequence shown here is derived from an EMBL/GenBank/DDBJ whole genome shotgun (WGS) entry which is preliminary data.</text>
</comment>
<evidence type="ECO:0000313" key="3">
    <source>
        <dbReference type="Proteomes" id="UP000887013"/>
    </source>
</evidence>
<name>A0A8X6TQH5_NEPPI</name>
<feature type="compositionally biased region" description="Polar residues" evidence="1">
    <location>
        <begin position="73"/>
        <end position="92"/>
    </location>
</feature>